<keyword evidence="3" id="KW-0732">Signal</keyword>
<dbReference type="Pfam" id="PF13458">
    <property type="entry name" value="Peripla_BP_6"/>
    <property type="match status" value="1"/>
</dbReference>
<dbReference type="InterPro" id="IPR011009">
    <property type="entry name" value="Kinase-like_dom_sf"/>
</dbReference>
<keyword evidence="5" id="KW-0418">Kinase</keyword>
<dbReference type="Pfam" id="PF00069">
    <property type="entry name" value="Pkinase"/>
    <property type="match status" value="1"/>
</dbReference>
<gene>
    <name evidence="9" type="ORF">NOSIN_11705</name>
</gene>
<dbReference type="SUPFAM" id="SSF53822">
    <property type="entry name" value="Periplasmic binding protein-like I"/>
    <property type="match status" value="1"/>
</dbReference>
<dbReference type="SUPFAM" id="SSF56112">
    <property type="entry name" value="Protein kinase-like (PK-like)"/>
    <property type="match status" value="1"/>
</dbReference>
<accession>A0A1V3C123</accession>
<dbReference type="Gene3D" id="1.10.510.10">
    <property type="entry name" value="Transferase(Phosphotransferase) domain 1"/>
    <property type="match status" value="1"/>
</dbReference>
<evidence type="ECO:0000259" key="8">
    <source>
        <dbReference type="PROSITE" id="PS50011"/>
    </source>
</evidence>
<dbReference type="InterPro" id="IPR028082">
    <property type="entry name" value="Peripla_BP_I"/>
</dbReference>
<sequence length="717" mass="73965">MGVVYAATTPEGRWVAVKVIRPELAADPAFRNRFSREAELLSRIRSPCIASVLDFDTRADQPWLATEYLSGPTLSQEVLDNGPLPLPRARAVAVSIAGAVATIHAAGVVHRDLKPANVILAPDGPRVLDFGIARTVDGTSLTRTGGVVGSPGWMSPERFRGCAGPESDVFGWGGLVVYAMTGRPPFGTGSAEELMFRLFNEEPDTSGVPEELRGIVTRSMAKNPAKRPTAVELVRRLSAGTGLEPTSPGGATTTAVPPVGRHRTSPPAPGSVTAPPTVTGAPGPAEVRRRAGRMLGAAAAAVLLVGGVGGWSVGDGPGPAPVDPGHHGEPLGLGILVPHTSETFPFDSPQQLGAELAIAQVNAAGGVLGQDIPDIVVGDEGGDPDVAVASANELVAQNVSAVIGPTSPGMVWATWETITRSGMVHCSALDAATDMEVPGHGGLYFRTTPSSAMTARALARKIDENGHREVAVVAHSHDHSGDFMSSVLGELDARGMRSSSVIVSESVIPVPAMAMDGAGFLGEEVDAVAIGDLEERGMFVSGLLASKRTGDQIYLTGGVHDLNTPSEELDGVTGIAPGFEAPAFEQRLLSASEAGLLSGPFDPFEPGAVESAAHAFDCVTTIALAAEAAGDTAPAAIADHMAHVADDGTPCTGFAACSGLLRRGGEIDYQGVSGPIAWDDNGDLTAAGFEISRWDGEDVESEYTVVDFGSQPTREVR</sequence>
<keyword evidence="10" id="KW-1185">Reference proteome</keyword>
<evidence type="ECO:0000256" key="6">
    <source>
        <dbReference type="ARBA" id="ARBA00022840"/>
    </source>
</evidence>
<comment type="caution">
    <text evidence="9">The sequence shown here is derived from an EMBL/GenBank/DDBJ whole genome shotgun (WGS) entry which is preliminary data.</text>
</comment>
<feature type="region of interest" description="Disordered" evidence="7">
    <location>
        <begin position="239"/>
        <end position="283"/>
    </location>
</feature>
<dbReference type="PROSITE" id="PS00108">
    <property type="entry name" value="PROTEIN_KINASE_ST"/>
    <property type="match status" value="1"/>
</dbReference>
<dbReference type="InterPro" id="IPR000719">
    <property type="entry name" value="Prot_kinase_dom"/>
</dbReference>
<dbReference type="EMBL" id="MCOK01000001">
    <property type="protein sequence ID" value="OOC54388.1"/>
    <property type="molecule type" value="Genomic_DNA"/>
</dbReference>
<feature type="domain" description="Protein kinase" evidence="8">
    <location>
        <begin position="1"/>
        <end position="247"/>
    </location>
</feature>
<comment type="similarity">
    <text evidence="1">Belongs to the leucine-binding protein family.</text>
</comment>
<keyword evidence="4" id="KW-0547">Nucleotide-binding</keyword>
<evidence type="ECO:0000256" key="1">
    <source>
        <dbReference type="ARBA" id="ARBA00010062"/>
    </source>
</evidence>
<dbReference type="PANTHER" id="PTHR43289">
    <property type="entry name" value="MITOGEN-ACTIVATED PROTEIN KINASE KINASE KINASE 20-RELATED"/>
    <property type="match status" value="1"/>
</dbReference>
<dbReference type="GO" id="GO:0005524">
    <property type="term" value="F:ATP binding"/>
    <property type="evidence" value="ECO:0007669"/>
    <property type="project" value="UniProtKB-KW"/>
</dbReference>
<evidence type="ECO:0000313" key="9">
    <source>
        <dbReference type="EMBL" id="OOC54388.1"/>
    </source>
</evidence>
<dbReference type="STRING" id="501010.NOSIN_11705"/>
<dbReference type="InterPro" id="IPR028081">
    <property type="entry name" value="Leu-bd"/>
</dbReference>
<protein>
    <recommendedName>
        <fullName evidence="8">Protein kinase domain-containing protein</fullName>
    </recommendedName>
</protein>
<dbReference type="PANTHER" id="PTHR43289:SF34">
    <property type="entry name" value="SERINE_THREONINE-PROTEIN KINASE YBDM-RELATED"/>
    <property type="match status" value="1"/>
</dbReference>
<evidence type="ECO:0000256" key="2">
    <source>
        <dbReference type="ARBA" id="ARBA00022679"/>
    </source>
</evidence>
<organism evidence="9 10">
    <name type="scientific">Nocardiopsis sinuspersici</name>
    <dbReference type="NCBI Taxonomy" id="501010"/>
    <lineage>
        <taxon>Bacteria</taxon>
        <taxon>Bacillati</taxon>
        <taxon>Actinomycetota</taxon>
        <taxon>Actinomycetes</taxon>
        <taxon>Streptosporangiales</taxon>
        <taxon>Nocardiopsidaceae</taxon>
        <taxon>Nocardiopsis</taxon>
    </lineage>
</organism>
<dbReference type="AlphaFoldDB" id="A0A1V3C123"/>
<feature type="compositionally biased region" description="Low complexity" evidence="7">
    <location>
        <begin position="272"/>
        <end position="283"/>
    </location>
</feature>
<dbReference type="Proteomes" id="UP000189004">
    <property type="component" value="Unassembled WGS sequence"/>
</dbReference>
<dbReference type="GO" id="GO:0004674">
    <property type="term" value="F:protein serine/threonine kinase activity"/>
    <property type="evidence" value="ECO:0007669"/>
    <property type="project" value="TreeGrafter"/>
</dbReference>
<evidence type="ECO:0000313" key="10">
    <source>
        <dbReference type="Proteomes" id="UP000189004"/>
    </source>
</evidence>
<reference evidence="10" key="1">
    <citation type="submission" date="2016-08" db="EMBL/GenBank/DDBJ databases">
        <authorList>
            <person name="Tokovenko B."/>
            <person name="Kalinowski J."/>
        </authorList>
    </citation>
    <scope>NUCLEOTIDE SEQUENCE [LARGE SCALE GENOMIC DNA]</scope>
    <source>
        <strain evidence="10">UTMC102</strain>
    </source>
</reference>
<dbReference type="CDD" id="cd14014">
    <property type="entry name" value="STKc_PknB_like"/>
    <property type="match status" value="1"/>
</dbReference>
<dbReference type="Gene3D" id="3.30.200.20">
    <property type="entry name" value="Phosphorylase Kinase, domain 1"/>
    <property type="match status" value="1"/>
</dbReference>
<dbReference type="SMART" id="SM00220">
    <property type="entry name" value="S_TKc"/>
    <property type="match status" value="1"/>
</dbReference>
<evidence type="ECO:0000256" key="7">
    <source>
        <dbReference type="SAM" id="MobiDB-lite"/>
    </source>
</evidence>
<dbReference type="PROSITE" id="PS50011">
    <property type="entry name" value="PROTEIN_KINASE_DOM"/>
    <property type="match status" value="1"/>
</dbReference>
<evidence type="ECO:0000256" key="3">
    <source>
        <dbReference type="ARBA" id="ARBA00022729"/>
    </source>
</evidence>
<keyword evidence="6" id="KW-0067">ATP-binding</keyword>
<dbReference type="Gene3D" id="3.40.50.2300">
    <property type="match status" value="2"/>
</dbReference>
<proteinExistence type="inferred from homology"/>
<keyword evidence="2" id="KW-0808">Transferase</keyword>
<name>A0A1V3C123_9ACTN</name>
<evidence type="ECO:0000256" key="5">
    <source>
        <dbReference type="ARBA" id="ARBA00022777"/>
    </source>
</evidence>
<evidence type="ECO:0000256" key="4">
    <source>
        <dbReference type="ARBA" id="ARBA00022741"/>
    </source>
</evidence>
<dbReference type="InterPro" id="IPR008271">
    <property type="entry name" value="Ser/Thr_kinase_AS"/>
</dbReference>